<feature type="transmembrane region" description="Helical" evidence="7">
    <location>
        <begin position="115"/>
        <end position="138"/>
    </location>
</feature>
<evidence type="ECO:0000256" key="7">
    <source>
        <dbReference type="SAM" id="Phobius"/>
    </source>
</evidence>
<dbReference type="EMBL" id="NISI01000005">
    <property type="protein sequence ID" value="OWR03466.1"/>
    <property type="molecule type" value="Genomic_DNA"/>
</dbReference>
<feature type="transmembrane region" description="Helical" evidence="7">
    <location>
        <begin position="83"/>
        <end position="103"/>
    </location>
</feature>
<feature type="transmembrane region" description="Helical" evidence="7">
    <location>
        <begin position="283"/>
        <end position="307"/>
    </location>
</feature>
<feature type="transmembrane region" description="Helical" evidence="7">
    <location>
        <begin position="48"/>
        <end position="71"/>
    </location>
</feature>
<feature type="transmembrane region" description="Helical" evidence="7">
    <location>
        <begin position="150"/>
        <end position="169"/>
    </location>
</feature>
<keyword evidence="6 7" id="KW-0472">Membrane</keyword>
<dbReference type="RefSeq" id="WP_088483702.1">
    <property type="nucleotide sequence ID" value="NZ_NISI01000005.1"/>
</dbReference>
<feature type="transmembrane region" description="Helical" evidence="7">
    <location>
        <begin position="362"/>
        <end position="392"/>
    </location>
</feature>
<keyword evidence="3" id="KW-1003">Cell membrane</keyword>
<dbReference type="Proteomes" id="UP000197446">
    <property type="component" value="Unassembled WGS sequence"/>
</dbReference>
<dbReference type="InterPro" id="IPR050833">
    <property type="entry name" value="Poly_Biosynth_Transport"/>
</dbReference>
<reference evidence="8 9" key="1">
    <citation type="journal article" date="2007" name="Int. J. Syst. Evol. Microbiol.">
        <title>Description of Pelomonas aquatica sp. nov. and Pelomonas puraquae sp. nov., isolated from industrial and haemodialysis water.</title>
        <authorList>
            <person name="Gomila M."/>
            <person name="Bowien B."/>
            <person name="Falsen E."/>
            <person name="Moore E.R."/>
            <person name="Lalucat J."/>
        </authorList>
    </citation>
    <scope>NUCLEOTIDE SEQUENCE [LARGE SCALE GENOMIC DNA]</scope>
    <source>
        <strain evidence="8 9">CCUG 52769</strain>
    </source>
</reference>
<dbReference type="PANTHER" id="PTHR30250">
    <property type="entry name" value="PST FAMILY PREDICTED COLANIC ACID TRANSPORTER"/>
    <property type="match status" value="1"/>
</dbReference>
<comment type="similarity">
    <text evidence="2">Belongs to the polysaccharide synthase family.</text>
</comment>
<dbReference type="AlphaFoldDB" id="A0A254N5X8"/>
<feature type="transmembrane region" description="Helical" evidence="7">
    <location>
        <begin position="441"/>
        <end position="461"/>
    </location>
</feature>
<dbReference type="GO" id="GO:0005886">
    <property type="term" value="C:plasma membrane"/>
    <property type="evidence" value="ECO:0007669"/>
    <property type="project" value="UniProtKB-SubCell"/>
</dbReference>
<organism evidence="8 9">
    <name type="scientific">Roseateles puraquae</name>
    <dbReference type="NCBI Taxonomy" id="431059"/>
    <lineage>
        <taxon>Bacteria</taxon>
        <taxon>Pseudomonadati</taxon>
        <taxon>Pseudomonadota</taxon>
        <taxon>Betaproteobacteria</taxon>
        <taxon>Burkholderiales</taxon>
        <taxon>Sphaerotilaceae</taxon>
        <taxon>Roseateles</taxon>
    </lineage>
</organism>
<dbReference type="OrthoDB" id="8538786at2"/>
<evidence type="ECO:0000313" key="9">
    <source>
        <dbReference type="Proteomes" id="UP000197446"/>
    </source>
</evidence>
<dbReference type="Pfam" id="PF13440">
    <property type="entry name" value="Polysacc_synt_3"/>
    <property type="match status" value="1"/>
</dbReference>
<dbReference type="PANTHER" id="PTHR30250:SF10">
    <property type="entry name" value="LIPOPOLYSACCHARIDE BIOSYNTHESIS PROTEIN WZXC"/>
    <property type="match status" value="1"/>
</dbReference>
<evidence type="ECO:0000256" key="6">
    <source>
        <dbReference type="ARBA" id="ARBA00023136"/>
    </source>
</evidence>
<feature type="transmembrane region" description="Helical" evidence="7">
    <location>
        <begin position="175"/>
        <end position="195"/>
    </location>
</feature>
<comment type="subcellular location">
    <subcellularLocation>
        <location evidence="1">Cell membrane</location>
        <topology evidence="1">Multi-pass membrane protein</topology>
    </subcellularLocation>
</comment>
<evidence type="ECO:0000313" key="8">
    <source>
        <dbReference type="EMBL" id="OWR03466.1"/>
    </source>
</evidence>
<keyword evidence="5 7" id="KW-1133">Transmembrane helix</keyword>
<evidence type="ECO:0000256" key="5">
    <source>
        <dbReference type="ARBA" id="ARBA00022989"/>
    </source>
</evidence>
<sequence length="497" mass="52971">MTPKADLGRRTLAALVWTYAGAVGRVLLQLVFQLLLARLLGPEAFGQASLALIVLGFGWILSEAGFGSALIQKSEISAQDIRFALGWVLLASVLAGACIALAAPWCARWLGDAHAWPLLAAAGALIPIQAVSNIPSSLMRRNLDAKRAQAMYLTGYAVAYGAVGLPSAWLGAGPWALIAAFGVHSLFGLVVGCWITRCPLRPSLRGDGGLRSFGLKVTLANMANWATENVDRMLVSRFWGSAALGAYGAAANLSRAPAGFLLGSLQSVAFASAARLQDSRDRLASVFLGMVAGVSLFTWPIFVAMAVHADLIISLLYGHRWSDAGPLFAIFSLALLPMTLLGVAGPLLWAINAVGADLQGQLLTVVLLLAGLWFFSALPLHQAAWVVLPAYLARSLWQTARLAQALGVSLMHVLRALRGGLLLTCLAGLLAWQSQRLPQTWAVLLVTVVVGLPVWLVLLRWQARFLLGPLAGLLQEHATRVPALKRLCRLLKLEVVC</sequence>
<evidence type="ECO:0000256" key="4">
    <source>
        <dbReference type="ARBA" id="ARBA00022692"/>
    </source>
</evidence>
<keyword evidence="4 7" id="KW-0812">Transmembrane</keyword>
<gene>
    <name evidence="8" type="ORF">CDO81_13275</name>
</gene>
<feature type="transmembrane region" description="Helical" evidence="7">
    <location>
        <begin position="12"/>
        <end position="36"/>
    </location>
</feature>
<proteinExistence type="inferred from homology"/>
<comment type="caution">
    <text evidence="8">The sequence shown here is derived from an EMBL/GenBank/DDBJ whole genome shotgun (WGS) entry which is preliminary data.</text>
</comment>
<evidence type="ECO:0008006" key="10">
    <source>
        <dbReference type="Google" id="ProtNLM"/>
    </source>
</evidence>
<accession>A0A254N5X8</accession>
<evidence type="ECO:0000256" key="1">
    <source>
        <dbReference type="ARBA" id="ARBA00004651"/>
    </source>
</evidence>
<feature type="transmembrane region" description="Helical" evidence="7">
    <location>
        <begin position="327"/>
        <end position="350"/>
    </location>
</feature>
<keyword evidence="9" id="KW-1185">Reference proteome</keyword>
<evidence type="ECO:0000256" key="3">
    <source>
        <dbReference type="ARBA" id="ARBA00022475"/>
    </source>
</evidence>
<protein>
    <recommendedName>
        <fullName evidence="10">Polysaccharide biosynthesis protein</fullName>
    </recommendedName>
</protein>
<evidence type="ECO:0000256" key="2">
    <source>
        <dbReference type="ARBA" id="ARBA00007430"/>
    </source>
</evidence>
<name>A0A254N5X8_9BURK</name>